<dbReference type="RefSeq" id="WP_168006251.1">
    <property type="nucleotide sequence ID" value="NZ_JAATHJ010000009.1"/>
</dbReference>
<keyword evidence="1" id="KW-0732">Signal</keyword>
<comment type="caution">
    <text evidence="2">The sequence shown here is derived from an EMBL/GenBank/DDBJ whole genome shotgun (WGS) entry which is preliminary data.</text>
</comment>
<feature type="signal peptide" evidence="1">
    <location>
        <begin position="1"/>
        <end position="22"/>
    </location>
</feature>
<name>A0A969TWT4_9BACI</name>
<organism evidence="2 3">
    <name type="scientific">Alkalicoccus luteus</name>
    <dbReference type="NCBI Taxonomy" id="1237094"/>
    <lineage>
        <taxon>Bacteria</taxon>
        <taxon>Bacillati</taxon>
        <taxon>Bacillota</taxon>
        <taxon>Bacilli</taxon>
        <taxon>Bacillales</taxon>
        <taxon>Bacillaceae</taxon>
        <taxon>Alkalicoccus</taxon>
    </lineage>
</organism>
<keyword evidence="3" id="KW-1185">Reference proteome</keyword>
<proteinExistence type="predicted"/>
<evidence type="ECO:0000256" key="1">
    <source>
        <dbReference type="SAM" id="SignalP"/>
    </source>
</evidence>
<evidence type="ECO:0000313" key="2">
    <source>
        <dbReference type="EMBL" id="NJP37584.1"/>
    </source>
</evidence>
<dbReference type="EMBL" id="JAATHJ010000009">
    <property type="protein sequence ID" value="NJP37584.1"/>
    <property type="molecule type" value="Genomic_DNA"/>
</dbReference>
<reference evidence="2 3" key="1">
    <citation type="submission" date="2020-03" db="EMBL/GenBank/DDBJ databases">
        <title>Assessment of the enzymatic potential of alkaline-tolerant lipase obtained from Bacillus luteus H11 (technogenic soil) for the bioremediation of saline soils contaminated with petroleum substances.</title>
        <authorList>
            <person name="Kalwasinska A."/>
        </authorList>
    </citation>
    <scope>NUCLEOTIDE SEQUENCE [LARGE SCALE GENOMIC DNA]</scope>
    <source>
        <strain evidence="2 3">H11</strain>
    </source>
</reference>
<feature type="chain" id="PRO_5036872244" evidence="1">
    <location>
        <begin position="23"/>
        <end position="120"/>
    </location>
</feature>
<evidence type="ECO:0000313" key="3">
    <source>
        <dbReference type="Proteomes" id="UP000752012"/>
    </source>
</evidence>
<protein>
    <submittedName>
        <fullName evidence="2">Uncharacterized protein</fullName>
    </submittedName>
</protein>
<sequence>MMKRLIPGLILLLAACSPEAEAEEVTSGSEPETVNAYLQELEDPGIYLFHEEESGYFITIDRPAPVELKTEMEEDLLLLQLEPADEGKTSAVYRISMNGVNAIELTENGESMFFTEISGF</sequence>
<dbReference type="Proteomes" id="UP000752012">
    <property type="component" value="Unassembled WGS sequence"/>
</dbReference>
<dbReference type="PROSITE" id="PS51257">
    <property type="entry name" value="PROKAR_LIPOPROTEIN"/>
    <property type="match status" value="1"/>
</dbReference>
<accession>A0A969TWT4</accession>
<gene>
    <name evidence="2" type="ORF">HCN83_08285</name>
</gene>
<dbReference type="AlphaFoldDB" id="A0A969TWT4"/>